<sequence length="380" mass="41674">MAAVQQPFQPAAHQFTPAFQHTPSTIHNTFNCYGLMPTPQNSQSPFHWTSPFGFTTMAAQNINLPPQQAAPADVAPAAPAPAPGPATAPAAPAIFIPPPQLQAPQPQQPPPQQPPPAPALQQPPPAPPPQQAPRSPPRQQAPPVPPPQQAPAAPPPQNAAPPQIPQQQAQRPAAVPAPPFVPRPPAAAAPTGYYPEPLQIHASLHDRSLIWDIRNEVHQARIRDINGGNNREPDLNAVAAETVDFRIAYFACPSHEAPEPFPARWGPIRVYSQPLQDTTVGGGWRALRDDGIRMWQRPQRIPAPGRTSVTLGMILHAIHDYLNRLVYQEEPEYDISMRGWIRRNDERDYIRRMDFLASSRFEGIGLSRHDGEFVLQLSVS</sequence>
<keyword evidence="3" id="KW-1185">Reference proteome</keyword>
<dbReference type="AlphaFoldDB" id="A0A550C986"/>
<comment type="caution">
    <text evidence="2">The sequence shown here is derived from an EMBL/GenBank/DDBJ whole genome shotgun (WGS) entry which is preliminary data.</text>
</comment>
<evidence type="ECO:0000313" key="3">
    <source>
        <dbReference type="Proteomes" id="UP000320762"/>
    </source>
</evidence>
<name>A0A550C986_9AGAR</name>
<gene>
    <name evidence="2" type="ORF">BD626DRAFT_502267</name>
</gene>
<proteinExistence type="predicted"/>
<reference evidence="2 3" key="1">
    <citation type="journal article" date="2019" name="New Phytol.">
        <title>Comparative genomics reveals unique wood-decay strategies and fruiting body development in the Schizophyllaceae.</title>
        <authorList>
            <person name="Almasi E."/>
            <person name="Sahu N."/>
            <person name="Krizsan K."/>
            <person name="Balint B."/>
            <person name="Kovacs G.M."/>
            <person name="Kiss B."/>
            <person name="Cseklye J."/>
            <person name="Drula E."/>
            <person name="Henrissat B."/>
            <person name="Nagy I."/>
            <person name="Chovatia M."/>
            <person name="Adam C."/>
            <person name="LaButti K."/>
            <person name="Lipzen A."/>
            <person name="Riley R."/>
            <person name="Grigoriev I.V."/>
            <person name="Nagy L.G."/>
        </authorList>
    </citation>
    <scope>NUCLEOTIDE SEQUENCE [LARGE SCALE GENOMIC DNA]</scope>
    <source>
        <strain evidence="2 3">NL-1724</strain>
    </source>
</reference>
<feature type="compositionally biased region" description="Pro residues" evidence="1">
    <location>
        <begin position="95"/>
        <end position="164"/>
    </location>
</feature>
<evidence type="ECO:0000256" key="1">
    <source>
        <dbReference type="SAM" id="MobiDB-lite"/>
    </source>
</evidence>
<dbReference type="EMBL" id="VDMD01000017">
    <property type="protein sequence ID" value="TRM61359.1"/>
    <property type="molecule type" value="Genomic_DNA"/>
</dbReference>
<organism evidence="2 3">
    <name type="scientific">Schizophyllum amplum</name>
    <dbReference type="NCBI Taxonomy" id="97359"/>
    <lineage>
        <taxon>Eukaryota</taxon>
        <taxon>Fungi</taxon>
        <taxon>Dikarya</taxon>
        <taxon>Basidiomycota</taxon>
        <taxon>Agaricomycotina</taxon>
        <taxon>Agaricomycetes</taxon>
        <taxon>Agaricomycetidae</taxon>
        <taxon>Agaricales</taxon>
        <taxon>Schizophyllaceae</taxon>
        <taxon>Schizophyllum</taxon>
    </lineage>
</organism>
<evidence type="ECO:0000313" key="2">
    <source>
        <dbReference type="EMBL" id="TRM61359.1"/>
    </source>
</evidence>
<dbReference type="Proteomes" id="UP000320762">
    <property type="component" value="Unassembled WGS sequence"/>
</dbReference>
<feature type="compositionally biased region" description="Low complexity" evidence="1">
    <location>
        <begin position="165"/>
        <end position="174"/>
    </location>
</feature>
<feature type="compositionally biased region" description="Low complexity" evidence="1">
    <location>
        <begin position="67"/>
        <end position="77"/>
    </location>
</feature>
<feature type="compositionally biased region" description="Pro residues" evidence="1">
    <location>
        <begin position="175"/>
        <end position="187"/>
    </location>
</feature>
<feature type="region of interest" description="Disordered" evidence="1">
    <location>
        <begin position="67"/>
        <end position="188"/>
    </location>
</feature>
<protein>
    <submittedName>
        <fullName evidence="2">Uncharacterized protein</fullName>
    </submittedName>
</protein>
<accession>A0A550C986</accession>